<name>A0ACC0ZAP6_9ROSI</name>
<proteinExistence type="predicted"/>
<dbReference type="Proteomes" id="UP001163603">
    <property type="component" value="Chromosome 2"/>
</dbReference>
<dbReference type="EMBL" id="CM047737">
    <property type="protein sequence ID" value="KAJ0047643.1"/>
    <property type="molecule type" value="Genomic_DNA"/>
</dbReference>
<evidence type="ECO:0000313" key="2">
    <source>
        <dbReference type="Proteomes" id="UP001163603"/>
    </source>
</evidence>
<accession>A0ACC0ZAP6</accession>
<reference evidence="2" key="1">
    <citation type="journal article" date="2023" name="G3 (Bethesda)">
        <title>Genome assembly and association tests identify interacting loci associated with vigor, precocity, and sex in interspecific pistachio rootstocks.</title>
        <authorList>
            <person name="Palmer W."/>
            <person name="Jacygrad E."/>
            <person name="Sagayaradj S."/>
            <person name="Cavanaugh K."/>
            <person name="Han R."/>
            <person name="Bertier L."/>
            <person name="Beede B."/>
            <person name="Kafkas S."/>
            <person name="Golino D."/>
            <person name="Preece J."/>
            <person name="Michelmore R."/>
        </authorList>
    </citation>
    <scope>NUCLEOTIDE SEQUENCE [LARGE SCALE GENOMIC DNA]</scope>
</reference>
<comment type="caution">
    <text evidence="1">The sequence shown here is derived from an EMBL/GenBank/DDBJ whole genome shotgun (WGS) entry which is preliminary data.</text>
</comment>
<protein>
    <submittedName>
        <fullName evidence="1">Uncharacterized protein</fullName>
    </submittedName>
</protein>
<gene>
    <name evidence="1" type="ORF">Pint_17019</name>
</gene>
<organism evidence="1 2">
    <name type="scientific">Pistacia integerrima</name>
    <dbReference type="NCBI Taxonomy" id="434235"/>
    <lineage>
        <taxon>Eukaryota</taxon>
        <taxon>Viridiplantae</taxon>
        <taxon>Streptophyta</taxon>
        <taxon>Embryophyta</taxon>
        <taxon>Tracheophyta</taxon>
        <taxon>Spermatophyta</taxon>
        <taxon>Magnoliopsida</taxon>
        <taxon>eudicotyledons</taxon>
        <taxon>Gunneridae</taxon>
        <taxon>Pentapetalae</taxon>
        <taxon>rosids</taxon>
        <taxon>malvids</taxon>
        <taxon>Sapindales</taxon>
        <taxon>Anacardiaceae</taxon>
        <taxon>Pistacia</taxon>
    </lineage>
</organism>
<sequence>MNKGLPGPVMYKNRLQEYIQKLGISLPEYRIRNEGFTHAPKFKSCVLVNGKNYVSGGTFPKRKEAEQDAAKVGLENITETRNDGGNPSIQDPTYCKLILFEYAVKMNLKRPEYSTTGGEQMRPVFMSTLFFDGKVYKGEEARSQKPEDSRTAGCMRCHSITPWYICMLHLKFMNLLSNGKFVPSLTNLHYFSESDSGILQQIINSKSRVQDAVPEVKNPSANQSNLPAPSTLVSSWKANDVSVKPSTFKLMSSCSTVNCSSENKRKPQTSDSTQKKLRRHLQ</sequence>
<keyword evidence="2" id="KW-1185">Reference proteome</keyword>
<evidence type="ECO:0000313" key="1">
    <source>
        <dbReference type="EMBL" id="KAJ0047643.1"/>
    </source>
</evidence>